<dbReference type="Proteomes" id="UP000239471">
    <property type="component" value="Unassembled WGS sequence"/>
</dbReference>
<feature type="transmembrane region" description="Helical" evidence="1">
    <location>
        <begin position="5"/>
        <end position="22"/>
    </location>
</feature>
<evidence type="ECO:0000256" key="1">
    <source>
        <dbReference type="SAM" id="Phobius"/>
    </source>
</evidence>
<sequence>MNKRRFLNIFLLCLGGIFLALGPKFGTFAYVISSVSFIVWAMLFVGKGKNHTMK</sequence>
<reference evidence="2 3" key="1">
    <citation type="submission" date="2018-03" db="EMBL/GenBank/DDBJ databases">
        <title>Genome sequence of Clostridium vincentii DSM 10228.</title>
        <authorList>
            <person name="Poehlein A."/>
            <person name="Daniel R."/>
        </authorList>
    </citation>
    <scope>NUCLEOTIDE SEQUENCE [LARGE SCALE GENOMIC DNA]</scope>
    <source>
        <strain evidence="2 3">DSM 10228</strain>
    </source>
</reference>
<keyword evidence="1" id="KW-1133">Transmembrane helix</keyword>
<keyword evidence="3" id="KW-1185">Reference proteome</keyword>
<dbReference type="EMBL" id="PVXQ01000024">
    <property type="protein sequence ID" value="PRR81785.1"/>
    <property type="molecule type" value="Genomic_DNA"/>
</dbReference>
<dbReference type="AlphaFoldDB" id="A0A2T0BD62"/>
<accession>A0A2T0BD62</accession>
<organism evidence="2 3">
    <name type="scientific">Clostridium vincentii</name>
    <dbReference type="NCBI Taxonomy" id="52704"/>
    <lineage>
        <taxon>Bacteria</taxon>
        <taxon>Bacillati</taxon>
        <taxon>Bacillota</taxon>
        <taxon>Clostridia</taxon>
        <taxon>Eubacteriales</taxon>
        <taxon>Clostridiaceae</taxon>
        <taxon>Clostridium</taxon>
    </lineage>
</organism>
<gene>
    <name evidence="2" type="ORF">CLVI_22740</name>
</gene>
<proteinExistence type="predicted"/>
<evidence type="ECO:0000313" key="2">
    <source>
        <dbReference type="EMBL" id="PRR81785.1"/>
    </source>
</evidence>
<dbReference type="RefSeq" id="WP_170065652.1">
    <property type="nucleotide sequence ID" value="NZ_PVXQ01000024.1"/>
</dbReference>
<evidence type="ECO:0000313" key="3">
    <source>
        <dbReference type="Proteomes" id="UP000239471"/>
    </source>
</evidence>
<comment type="caution">
    <text evidence="2">The sequence shown here is derived from an EMBL/GenBank/DDBJ whole genome shotgun (WGS) entry which is preliminary data.</text>
</comment>
<keyword evidence="1" id="KW-0812">Transmembrane</keyword>
<keyword evidence="1" id="KW-0472">Membrane</keyword>
<protein>
    <submittedName>
        <fullName evidence="2">Uncharacterized protein</fullName>
    </submittedName>
</protein>
<name>A0A2T0BD62_9CLOT</name>
<feature type="transmembrane region" description="Helical" evidence="1">
    <location>
        <begin position="28"/>
        <end position="46"/>
    </location>
</feature>